<evidence type="ECO:0000256" key="6">
    <source>
        <dbReference type="ARBA" id="ARBA00022764"/>
    </source>
</evidence>
<keyword evidence="7" id="KW-0106">Calcium</keyword>
<comment type="caution">
    <text evidence="12">The sequence shown here is derived from an EMBL/GenBank/DDBJ whole genome shotgun (WGS) entry which is preliminary data.</text>
</comment>
<dbReference type="PANTHER" id="PTHR30036:SF2">
    <property type="entry name" value="D-GALACTOSE_METHYL-GALACTOSIDE BINDING PERIPLASMIC PROTEIN MGLB"/>
    <property type="match status" value="1"/>
</dbReference>
<evidence type="ECO:0000313" key="12">
    <source>
        <dbReference type="EMBL" id="PJJ27620.1"/>
    </source>
</evidence>
<dbReference type="GO" id="GO:0030246">
    <property type="term" value="F:carbohydrate binding"/>
    <property type="evidence" value="ECO:0007669"/>
    <property type="project" value="InterPro"/>
</dbReference>
<dbReference type="SUPFAM" id="SSF53822">
    <property type="entry name" value="Periplasmic binding protein-like I"/>
    <property type="match status" value="1"/>
</dbReference>
<evidence type="ECO:0000259" key="11">
    <source>
        <dbReference type="Pfam" id="PF13407"/>
    </source>
</evidence>
<dbReference type="GO" id="GO:0046872">
    <property type="term" value="F:metal ion binding"/>
    <property type="evidence" value="ECO:0007669"/>
    <property type="project" value="UniProtKB-KW"/>
</dbReference>
<evidence type="ECO:0000313" key="13">
    <source>
        <dbReference type="Proteomes" id="UP000231092"/>
    </source>
</evidence>
<name>A0A2M8Z2I2_9FIRM</name>
<dbReference type="InterPro" id="IPR044085">
    <property type="entry name" value="MglB-like_PBP1"/>
</dbReference>
<gene>
    <name evidence="12" type="ORF">H171_1090</name>
</gene>
<dbReference type="EMBL" id="PGET01000001">
    <property type="protein sequence ID" value="PJJ27620.1"/>
    <property type="molecule type" value="Genomic_DNA"/>
</dbReference>
<evidence type="ECO:0000256" key="4">
    <source>
        <dbReference type="ARBA" id="ARBA00022723"/>
    </source>
</evidence>
<comment type="subunit">
    <text evidence="8">The ABC transporter complex is composed of one ATP-binding protein (MglA), two transmembrane proteins (MglC) and a solute-binding protein (MglB).</text>
</comment>
<feature type="signal peptide" evidence="10">
    <location>
        <begin position="1"/>
        <end position="22"/>
    </location>
</feature>
<dbReference type="Proteomes" id="UP000231092">
    <property type="component" value="Unassembled WGS sequence"/>
</dbReference>
<organism evidence="12 13">
    <name type="scientific">[Clostridium] celerecrescens 18A</name>
    <dbReference type="NCBI Taxonomy" id="1286362"/>
    <lineage>
        <taxon>Bacteria</taxon>
        <taxon>Bacillati</taxon>
        <taxon>Bacillota</taxon>
        <taxon>Clostridia</taxon>
        <taxon>Lachnospirales</taxon>
        <taxon>Lachnospiraceae</taxon>
        <taxon>Lacrimispora</taxon>
    </lineage>
</organism>
<keyword evidence="2" id="KW-0813">Transport</keyword>
<dbReference type="InterPro" id="IPR050555">
    <property type="entry name" value="Bact_Solute-Bind_Prot2"/>
</dbReference>
<keyword evidence="6" id="KW-0574">Periplasm</keyword>
<dbReference type="CDD" id="cd01539">
    <property type="entry name" value="PBP1_GGBP"/>
    <property type="match status" value="1"/>
</dbReference>
<dbReference type="PANTHER" id="PTHR30036">
    <property type="entry name" value="D-XYLOSE-BINDING PERIPLASMIC PROTEIN"/>
    <property type="match status" value="1"/>
</dbReference>
<evidence type="ECO:0000256" key="8">
    <source>
        <dbReference type="ARBA" id="ARBA00034323"/>
    </source>
</evidence>
<feature type="chain" id="PRO_5039618031" description="D-galactose/methyl-galactoside binding periplasmic protein MglB" evidence="10">
    <location>
        <begin position="23"/>
        <end position="354"/>
    </location>
</feature>
<protein>
    <recommendedName>
        <fullName evidence="9">D-galactose/methyl-galactoside binding periplasmic protein MglB</fullName>
    </recommendedName>
</protein>
<dbReference type="PROSITE" id="PS51257">
    <property type="entry name" value="PROKAR_LIPOPROTEIN"/>
    <property type="match status" value="1"/>
</dbReference>
<reference evidence="12 13" key="1">
    <citation type="submission" date="2017-11" db="EMBL/GenBank/DDBJ databases">
        <title>Understudied soil microbes with underappreciated capabilities: Untangling the Clostridium saccharolyticum group.</title>
        <authorList>
            <person name="Leschine S."/>
        </authorList>
    </citation>
    <scope>NUCLEOTIDE SEQUENCE [LARGE SCALE GENOMIC DNA]</scope>
    <source>
        <strain evidence="12 13">18A</strain>
    </source>
</reference>
<evidence type="ECO:0000256" key="7">
    <source>
        <dbReference type="ARBA" id="ARBA00022837"/>
    </source>
</evidence>
<dbReference type="Pfam" id="PF13407">
    <property type="entry name" value="Peripla_BP_4"/>
    <property type="match status" value="1"/>
</dbReference>
<keyword evidence="3" id="KW-0762">Sugar transport</keyword>
<keyword evidence="5 10" id="KW-0732">Signal</keyword>
<evidence type="ECO:0000256" key="3">
    <source>
        <dbReference type="ARBA" id="ARBA00022597"/>
    </source>
</evidence>
<dbReference type="GO" id="GO:0030288">
    <property type="term" value="C:outer membrane-bounded periplasmic space"/>
    <property type="evidence" value="ECO:0007669"/>
    <property type="project" value="TreeGrafter"/>
</dbReference>
<evidence type="ECO:0000256" key="2">
    <source>
        <dbReference type="ARBA" id="ARBA00022448"/>
    </source>
</evidence>
<feature type="domain" description="Periplasmic binding protein" evidence="11">
    <location>
        <begin position="54"/>
        <end position="328"/>
    </location>
</feature>
<comment type="subcellular location">
    <subcellularLocation>
        <location evidence="1">Cell envelope</location>
    </subcellularLocation>
</comment>
<evidence type="ECO:0000256" key="1">
    <source>
        <dbReference type="ARBA" id="ARBA00004196"/>
    </source>
</evidence>
<dbReference type="Gene3D" id="3.40.50.2300">
    <property type="match status" value="2"/>
</dbReference>
<accession>A0A2M8Z2I2</accession>
<keyword evidence="4" id="KW-0479">Metal-binding</keyword>
<dbReference type="InterPro" id="IPR025997">
    <property type="entry name" value="SBP_2_dom"/>
</dbReference>
<dbReference type="AlphaFoldDB" id="A0A2M8Z2I2"/>
<dbReference type="RefSeq" id="WP_100304233.1">
    <property type="nucleotide sequence ID" value="NZ_PGET01000001.1"/>
</dbReference>
<evidence type="ECO:0000256" key="10">
    <source>
        <dbReference type="SAM" id="SignalP"/>
    </source>
</evidence>
<sequence length="354" mass="39298">MKRLSKRIFAAFLVVWASFLLYGCAPRDQEKNTEDSSASEAGTEGIHEEKGPKIGISIYRYDDTFMKLYRSELKQYLEETYHAEVIMRNAGGDQDEQNRQISQFISDGCEGIIVNPVEVSAAPGLSDACSQAGIPLVFINREPNEEEQKRWQNNHMAVSCVGTDSRQAGTYQGEIIREMPDKGDINGDGVVSYAMLMGEDGNEDSRYRTEYSIKALEEGGMKTDKLFSGNGDWNKDKGKKLAQEVLTTYGNRIEVIFCNNDSMANGALEAVEEAGRVPGKDIYLVGVDALQDTVKYIKDGKINGTVLNDHEGQSQTAADTLIKMIDGEDVDTRYQVDYIKVTAISTFHTLKGED</sequence>
<evidence type="ECO:0000256" key="5">
    <source>
        <dbReference type="ARBA" id="ARBA00022729"/>
    </source>
</evidence>
<dbReference type="InterPro" id="IPR028082">
    <property type="entry name" value="Peripla_BP_I"/>
</dbReference>
<proteinExistence type="predicted"/>
<dbReference type="OrthoDB" id="9769193at2"/>
<evidence type="ECO:0000256" key="9">
    <source>
        <dbReference type="ARBA" id="ARBA00034344"/>
    </source>
</evidence>